<keyword evidence="2" id="KW-1185">Reference proteome</keyword>
<name>A0A1T4TJC4_9ACTN</name>
<evidence type="ECO:0000313" key="1">
    <source>
        <dbReference type="EMBL" id="SKA40547.1"/>
    </source>
</evidence>
<organism evidence="1 2">
    <name type="scientific">Marinactinospora thermotolerans DSM 45154</name>
    <dbReference type="NCBI Taxonomy" id="1122192"/>
    <lineage>
        <taxon>Bacteria</taxon>
        <taxon>Bacillati</taxon>
        <taxon>Actinomycetota</taxon>
        <taxon>Actinomycetes</taxon>
        <taxon>Streptosporangiales</taxon>
        <taxon>Nocardiopsidaceae</taxon>
        <taxon>Marinactinospora</taxon>
    </lineage>
</organism>
<dbReference type="AlphaFoldDB" id="A0A1T4TJC4"/>
<accession>A0A1T4TJC4</accession>
<dbReference type="EMBL" id="FUWS01000035">
    <property type="protein sequence ID" value="SKA40547.1"/>
    <property type="molecule type" value="Genomic_DNA"/>
</dbReference>
<reference evidence="1 2" key="1">
    <citation type="submission" date="2017-02" db="EMBL/GenBank/DDBJ databases">
        <authorList>
            <person name="Peterson S.W."/>
        </authorList>
    </citation>
    <scope>NUCLEOTIDE SEQUENCE [LARGE SCALE GENOMIC DNA]</scope>
    <source>
        <strain evidence="1 2">DSM 45154</strain>
    </source>
</reference>
<protein>
    <submittedName>
        <fullName evidence="1">Uncharacterized protein</fullName>
    </submittedName>
</protein>
<proteinExistence type="predicted"/>
<gene>
    <name evidence="1" type="ORF">SAMN02745673_05053</name>
</gene>
<sequence length="147" mass="16919">MLEEIPEFQGQVDSIVFYLNRTAVERARSEGITGPVTYPVNFDWENFGYEDGAGGNQNWFYATGEFDMNVTGQITVYPPEESGGQWRYEARTHVNYRDQYNWDGNKSTDILGFTITDEQLAELHRAGVAQEFLMYGRSEEHTYTGEM</sequence>
<evidence type="ECO:0000313" key="2">
    <source>
        <dbReference type="Proteomes" id="UP000190637"/>
    </source>
</evidence>
<dbReference type="Proteomes" id="UP000190637">
    <property type="component" value="Unassembled WGS sequence"/>
</dbReference>